<evidence type="ECO:0000313" key="4">
    <source>
        <dbReference type="EMBL" id="KAK0607991.1"/>
    </source>
</evidence>
<protein>
    <recommendedName>
        <fullName evidence="3">CCHC-type domain-containing protein</fullName>
    </recommendedName>
</protein>
<evidence type="ECO:0000259" key="3">
    <source>
        <dbReference type="PROSITE" id="PS50158"/>
    </source>
</evidence>
<dbReference type="PROSITE" id="PS50158">
    <property type="entry name" value="ZF_CCHC"/>
    <property type="match status" value="1"/>
</dbReference>
<gene>
    <name evidence="4" type="ORF">LWI29_023684</name>
</gene>
<sequence>MICYERLPNFCYFCGKIGHLVRDCPLITKNITDNSGFKFGPWMMAASLIRHKDTEGHKNSPIGSRQGGSSDTLGENQRKESSGGSRPEINNQDSMTMVEGRENLRLQEASN</sequence>
<dbReference type="Pfam" id="PF14392">
    <property type="entry name" value="zf-CCHC_4"/>
    <property type="match status" value="1"/>
</dbReference>
<dbReference type="AlphaFoldDB" id="A0AA39WA94"/>
<feature type="domain" description="CCHC-type" evidence="3">
    <location>
        <begin position="11"/>
        <end position="25"/>
    </location>
</feature>
<dbReference type="Proteomes" id="UP001168877">
    <property type="component" value="Unassembled WGS sequence"/>
</dbReference>
<name>A0AA39WA94_ACESA</name>
<feature type="compositionally biased region" description="Polar residues" evidence="2">
    <location>
        <begin position="82"/>
        <end position="95"/>
    </location>
</feature>
<dbReference type="SUPFAM" id="SSF57756">
    <property type="entry name" value="Retrovirus zinc finger-like domains"/>
    <property type="match status" value="1"/>
</dbReference>
<keyword evidence="1" id="KW-0479">Metal-binding</keyword>
<organism evidence="4 5">
    <name type="scientific">Acer saccharum</name>
    <name type="common">Sugar maple</name>
    <dbReference type="NCBI Taxonomy" id="4024"/>
    <lineage>
        <taxon>Eukaryota</taxon>
        <taxon>Viridiplantae</taxon>
        <taxon>Streptophyta</taxon>
        <taxon>Embryophyta</taxon>
        <taxon>Tracheophyta</taxon>
        <taxon>Spermatophyta</taxon>
        <taxon>Magnoliopsida</taxon>
        <taxon>eudicotyledons</taxon>
        <taxon>Gunneridae</taxon>
        <taxon>Pentapetalae</taxon>
        <taxon>rosids</taxon>
        <taxon>malvids</taxon>
        <taxon>Sapindales</taxon>
        <taxon>Sapindaceae</taxon>
        <taxon>Hippocastanoideae</taxon>
        <taxon>Acereae</taxon>
        <taxon>Acer</taxon>
    </lineage>
</organism>
<evidence type="ECO:0000313" key="5">
    <source>
        <dbReference type="Proteomes" id="UP001168877"/>
    </source>
</evidence>
<keyword evidence="5" id="KW-1185">Reference proteome</keyword>
<reference evidence="4" key="2">
    <citation type="submission" date="2023-06" db="EMBL/GenBank/DDBJ databases">
        <authorList>
            <person name="Swenson N.G."/>
            <person name="Wegrzyn J.L."/>
            <person name="Mcevoy S.L."/>
        </authorList>
    </citation>
    <scope>NUCLEOTIDE SEQUENCE</scope>
    <source>
        <strain evidence="4">NS2018</strain>
        <tissue evidence="4">Leaf</tissue>
    </source>
</reference>
<dbReference type="SMART" id="SM00343">
    <property type="entry name" value="ZnF_C2HC"/>
    <property type="match status" value="1"/>
</dbReference>
<dbReference type="EMBL" id="JAUESC010000001">
    <property type="protein sequence ID" value="KAK0607991.1"/>
    <property type="molecule type" value="Genomic_DNA"/>
</dbReference>
<proteinExistence type="predicted"/>
<evidence type="ECO:0000256" key="1">
    <source>
        <dbReference type="PROSITE-ProRule" id="PRU00047"/>
    </source>
</evidence>
<feature type="region of interest" description="Disordered" evidence="2">
    <location>
        <begin position="50"/>
        <end position="111"/>
    </location>
</feature>
<comment type="caution">
    <text evidence="4">The sequence shown here is derived from an EMBL/GenBank/DDBJ whole genome shotgun (WGS) entry which is preliminary data.</text>
</comment>
<feature type="compositionally biased region" description="Polar residues" evidence="2">
    <location>
        <begin position="61"/>
        <end position="75"/>
    </location>
</feature>
<keyword evidence="1" id="KW-0863">Zinc-finger</keyword>
<dbReference type="InterPro" id="IPR025836">
    <property type="entry name" value="Zn_knuckle_CX2CX4HX4C"/>
</dbReference>
<accession>A0AA39WA94</accession>
<dbReference type="GO" id="GO:0008270">
    <property type="term" value="F:zinc ion binding"/>
    <property type="evidence" value="ECO:0007669"/>
    <property type="project" value="UniProtKB-KW"/>
</dbReference>
<dbReference type="GO" id="GO:0003676">
    <property type="term" value="F:nucleic acid binding"/>
    <property type="evidence" value="ECO:0007669"/>
    <property type="project" value="InterPro"/>
</dbReference>
<evidence type="ECO:0000256" key="2">
    <source>
        <dbReference type="SAM" id="MobiDB-lite"/>
    </source>
</evidence>
<dbReference type="Gene3D" id="4.10.60.10">
    <property type="entry name" value="Zinc finger, CCHC-type"/>
    <property type="match status" value="1"/>
</dbReference>
<reference evidence="4" key="1">
    <citation type="journal article" date="2022" name="Plant J.">
        <title>Strategies of tolerance reflected in two North American maple genomes.</title>
        <authorList>
            <person name="McEvoy S.L."/>
            <person name="Sezen U.U."/>
            <person name="Trouern-Trend A."/>
            <person name="McMahon S.M."/>
            <person name="Schaberg P.G."/>
            <person name="Yang J."/>
            <person name="Wegrzyn J.L."/>
            <person name="Swenson N.G."/>
        </authorList>
    </citation>
    <scope>NUCLEOTIDE SEQUENCE</scope>
    <source>
        <strain evidence="4">NS2018</strain>
    </source>
</reference>
<dbReference type="InterPro" id="IPR036875">
    <property type="entry name" value="Znf_CCHC_sf"/>
</dbReference>
<keyword evidence="1" id="KW-0862">Zinc</keyword>
<dbReference type="InterPro" id="IPR001878">
    <property type="entry name" value="Znf_CCHC"/>
</dbReference>